<dbReference type="PIRSF" id="PIRSF000429">
    <property type="entry name" value="Ac-CoA_Ac_transf"/>
    <property type="match status" value="1"/>
</dbReference>
<sequence length="412" mass="43736">MEDVYIIGVGMIRFGKYLDRTIKGMAKDAVDLVFMDAGVKKEDIEAAYVANTFWGMFNGQHSIRGQVILRSMGIQGLPITNVENACAGASTALNLACHGVSCGTYDVALALGVEKITNENKALSFQAYATCLDVEGFNEHIQFLLNVGKSLNLDTPEESGAPGEGRSIFMDIYSIGARWHMATYGSTQRQLATISAKNHFHSSLNPLSQYQKDMNVEEVLNDRLISYPLTRAMCAPVGDGAAAAIVCSKKYLKRLAGARPVKVRASVLGSGTDRPIDGIDIGERLSKKAYEVSGIGPGDIDIAEVHDATAYGELHQTEAMGFCPEGEGGVFAESGATKLGGKIPINTSGGLESRGHPIGASGLAQIHEIVTQLRGEAGKRQAEGARIGLTENGGGNIGVEEAAMCVHVLEKV</sequence>
<evidence type="ECO:0000259" key="1">
    <source>
        <dbReference type="Pfam" id="PF00108"/>
    </source>
</evidence>
<dbReference type="PANTHER" id="PTHR42870:SF1">
    <property type="entry name" value="NON-SPECIFIC LIPID-TRANSFER PROTEIN-LIKE 2"/>
    <property type="match status" value="1"/>
</dbReference>
<evidence type="ECO:0000313" key="3">
    <source>
        <dbReference type="EMBL" id="MBN1573239.1"/>
    </source>
</evidence>
<evidence type="ECO:0000313" key="4">
    <source>
        <dbReference type="Proteomes" id="UP000809273"/>
    </source>
</evidence>
<dbReference type="SUPFAM" id="SSF53901">
    <property type="entry name" value="Thiolase-like"/>
    <property type="match status" value="2"/>
</dbReference>
<dbReference type="EMBL" id="JAFGIX010000043">
    <property type="protein sequence ID" value="MBN1573239.1"/>
    <property type="molecule type" value="Genomic_DNA"/>
</dbReference>
<dbReference type="Gene3D" id="3.40.47.10">
    <property type="match status" value="1"/>
</dbReference>
<protein>
    <submittedName>
        <fullName evidence="3">Thiolase family protein</fullName>
    </submittedName>
</protein>
<gene>
    <name evidence="3" type="ORF">JW984_08605</name>
</gene>
<comment type="caution">
    <text evidence="3">The sequence shown here is derived from an EMBL/GenBank/DDBJ whole genome shotgun (WGS) entry which is preliminary data.</text>
</comment>
<dbReference type="Pfam" id="PF00108">
    <property type="entry name" value="Thiolase_N"/>
    <property type="match status" value="1"/>
</dbReference>
<dbReference type="InterPro" id="IPR016039">
    <property type="entry name" value="Thiolase-like"/>
</dbReference>
<dbReference type="Pfam" id="PF22691">
    <property type="entry name" value="Thiolase_C_1"/>
    <property type="match status" value="1"/>
</dbReference>
<organism evidence="3 4">
    <name type="scientific">Candidatus Zymogenus saltonus</name>
    <dbReference type="NCBI Taxonomy" id="2844893"/>
    <lineage>
        <taxon>Bacteria</taxon>
        <taxon>Deltaproteobacteria</taxon>
        <taxon>Candidatus Zymogenia</taxon>
        <taxon>Candidatus Zymogeniales</taxon>
        <taxon>Candidatus Zymogenaceae</taxon>
        <taxon>Candidatus Zymogenus</taxon>
    </lineage>
</organism>
<dbReference type="GO" id="GO:0016747">
    <property type="term" value="F:acyltransferase activity, transferring groups other than amino-acyl groups"/>
    <property type="evidence" value="ECO:0007669"/>
    <property type="project" value="InterPro"/>
</dbReference>
<dbReference type="AlphaFoldDB" id="A0A9D8KFK2"/>
<reference evidence="3" key="2">
    <citation type="submission" date="2021-01" db="EMBL/GenBank/DDBJ databases">
        <authorList>
            <person name="Hahn C.R."/>
            <person name="Youssef N.H."/>
            <person name="Elshahed M."/>
        </authorList>
    </citation>
    <scope>NUCLEOTIDE SEQUENCE</scope>
    <source>
        <strain evidence="3">Zod_Metabat.24</strain>
    </source>
</reference>
<dbReference type="CDD" id="cd00829">
    <property type="entry name" value="SCP-x_thiolase"/>
    <property type="match status" value="1"/>
</dbReference>
<evidence type="ECO:0000259" key="2">
    <source>
        <dbReference type="Pfam" id="PF22691"/>
    </source>
</evidence>
<dbReference type="PANTHER" id="PTHR42870">
    <property type="entry name" value="ACETYL-COA C-ACETYLTRANSFERASE"/>
    <property type="match status" value="1"/>
</dbReference>
<name>A0A9D8KFK2_9DELT</name>
<dbReference type="InterPro" id="IPR055140">
    <property type="entry name" value="Thiolase_C_2"/>
</dbReference>
<feature type="domain" description="Thiolase N-terminal" evidence="1">
    <location>
        <begin position="4"/>
        <end position="128"/>
    </location>
</feature>
<reference evidence="3" key="1">
    <citation type="journal article" date="2021" name="Environ. Microbiol.">
        <title>Genomic characterization of three novel Desulfobacterota classes expand the metabolic and phylogenetic diversity of the phylum.</title>
        <authorList>
            <person name="Murphy C.L."/>
            <person name="Biggerstaff J."/>
            <person name="Eichhorn A."/>
            <person name="Ewing E."/>
            <person name="Shahan R."/>
            <person name="Soriano D."/>
            <person name="Stewart S."/>
            <person name="VanMol K."/>
            <person name="Walker R."/>
            <person name="Walters P."/>
            <person name="Elshahed M.S."/>
            <person name="Youssef N.H."/>
        </authorList>
    </citation>
    <scope>NUCLEOTIDE SEQUENCE</scope>
    <source>
        <strain evidence="3">Zod_Metabat.24</strain>
    </source>
</reference>
<dbReference type="Proteomes" id="UP000809273">
    <property type="component" value="Unassembled WGS sequence"/>
</dbReference>
<feature type="domain" description="Thiolase C-terminal" evidence="2">
    <location>
        <begin position="286"/>
        <end position="397"/>
    </location>
</feature>
<proteinExistence type="predicted"/>
<dbReference type="InterPro" id="IPR020616">
    <property type="entry name" value="Thiolase_N"/>
</dbReference>
<accession>A0A9D8KFK2</accession>
<dbReference type="InterPro" id="IPR002155">
    <property type="entry name" value="Thiolase"/>
</dbReference>